<keyword evidence="3" id="KW-1185">Reference proteome</keyword>
<dbReference type="RefSeq" id="WP_157090587.1">
    <property type="nucleotide sequence ID" value="NZ_JARMAB010000032.1"/>
</dbReference>
<protein>
    <submittedName>
        <fullName evidence="2">Uncharacterized protein</fullName>
    </submittedName>
</protein>
<name>A0ABU6MKZ4_9BACI</name>
<feature type="region of interest" description="Disordered" evidence="1">
    <location>
        <begin position="1"/>
        <end position="23"/>
    </location>
</feature>
<dbReference type="Proteomes" id="UP001341444">
    <property type="component" value="Unassembled WGS sequence"/>
</dbReference>
<dbReference type="EMBL" id="JARMAB010000032">
    <property type="protein sequence ID" value="MED1205354.1"/>
    <property type="molecule type" value="Genomic_DNA"/>
</dbReference>
<gene>
    <name evidence="2" type="ORF">P4T90_20090</name>
</gene>
<accession>A0ABU6MKZ4</accession>
<evidence type="ECO:0000256" key="1">
    <source>
        <dbReference type="SAM" id="MobiDB-lite"/>
    </source>
</evidence>
<evidence type="ECO:0000313" key="3">
    <source>
        <dbReference type="Proteomes" id="UP001341444"/>
    </source>
</evidence>
<comment type="caution">
    <text evidence="2">The sequence shown here is derived from an EMBL/GenBank/DDBJ whole genome shotgun (WGS) entry which is preliminary data.</text>
</comment>
<sequence length="50" mass="5452">MAIGKRRTYGSISPGAHPEGWGQDTEFAELYEAIKNDSESSAAPEEPLEK</sequence>
<reference evidence="2 3" key="1">
    <citation type="submission" date="2023-03" db="EMBL/GenBank/DDBJ databases">
        <title>Bacillus Genome Sequencing.</title>
        <authorList>
            <person name="Dunlap C."/>
        </authorList>
    </citation>
    <scope>NUCLEOTIDE SEQUENCE [LARGE SCALE GENOMIC DNA]</scope>
    <source>
        <strain evidence="2 3">B-23453</strain>
    </source>
</reference>
<proteinExistence type="predicted"/>
<evidence type="ECO:0000313" key="2">
    <source>
        <dbReference type="EMBL" id="MED1205354.1"/>
    </source>
</evidence>
<organism evidence="2 3">
    <name type="scientific">Heyndrickxia acidicola</name>
    <dbReference type="NCBI Taxonomy" id="209389"/>
    <lineage>
        <taxon>Bacteria</taxon>
        <taxon>Bacillati</taxon>
        <taxon>Bacillota</taxon>
        <taxon>Bacilli</taxon>
        <taxon>Bacillales</taxon>
        <taxon>Bacillaceae</taxon>
        <taxon>Heyndrickxia</taxon>
    </lineage>
</organism>